<dbReference type="PANTHER" id="PTHR47359:SF3">
    <property type="entry name" value="NLP_P60 DOMAIN-CONTAINING PROTEIN-RELATED"/>
    <property type="match status" value="1"/>
</dbReference>
<dbReference type="AlphaFoldDB" id="A0A4R4FC28"/>
<dbReference type="EMBL" id="SMMX01000031">
    <property type="protein sequence ID" value="TDA20136.1"/>
    <property type="molecule type" value="Genomic_DNA"/>
</dbReference>
<protein>
    <submittedName>
        <fullName evidence="10">Hydrolase</fullName>
    </submittedName>
</protein>
<keyword evidence="4 10" id="KW-0378">Hydrolase</keyword>
<keyword evidence="3 8" id="KW-0732">Signal</keyword>
<comment type="similarity">
    <text evidence="1">Belongs to the peptidase C40 family.</text>
</comment>
<keyword evidence="11" id="KW-1185">Reference proteome</keyword>
<dbReference type="PANTHER" id="PTHR47359">
    <property type="entry name" value="PEPTIDOGLYCAN DL-ENDOPEPTIDASE CWLO"/>
    <property type="match status" value="1"/>
</dbReference>
<dbReference type="InterPro" id="IPR057309">
    <property type="entry name" value="PcsB_CC"/>
</dbReference>
<dbReference type="Pfam" id="PF24568">
    <property type="entry name" value="CC_PcsB"/>
    <property type="match status" value="1"/>
</dbReference>
<evidence type="ECO:0000313" key="11">
    <source>
        <dbReference type="Proteomes" id="UP000295710"/>
    </source>
</evidence>
<keyword evidence="6" id="KW-0175">Coiled coil</keyword>
<dbReference type="RefSeq" id="WP_132281445.1">
    <property type="nucleotide sequence ID" value="NZ_JAOBST010000071.1"/>
</dbReference>
<keyword evidence="5" id="KW-0788">Thiol protease</keyword>
<feature type="coiled-coil region" evidence="6">
    <location>
        <begin position="29"/>
        <end position="102"/>
    </location>
</feature>
<evidence type="ECO:0000256" key="8">
    <source>
        <dbReference type="SAM" id="SignalP"/>
    </source>
</evidence>
<dbReference type="InterPro" id="IPR051794">
    <property type="entry name" value="PG_Endopeptidase_C40"/>
</dbReference>
<feature type="compositionally biased region" description="Low complexity" evidence="7">
    <location>
        <begin position="213"/>
        <end position="228"/>
    </location>
</feature>
<dbReference type="InterPro" id="IPR000064">
    <property type="entry name" value="NLP_P60_dom"/>
</dbReference>
<feature type="compositionally biased region" description="Basic and acidic residues" evidence="7">
    <location>
        <begin position="200"/>
        <end position="212"/>
    </location>
</feature>
<dbReference type="Pfam" id="PF00877">
    <property type="entry name" value="NLPC_P60"/>
    <property type="match status" value="1"/>
</dbReference>
<dbReference type="Proteomes" id="UP000295710">
    <property type="component" value="Unassembled WGS sequence"/>
</dbReference>
<name>A0A4R4FC28_9FIRM</name>
<organism evidence="10 11">
    <name type="scientific">Extibacter muris</name>
    <dbReference type="NCBI Taxonomy" id="1796622"/>
    <lineage>
        <taxon>Bacteria</taxon>
        <taxon>Bacillati</taxon>
        <taxon>Bacillota</taxon>
        <taxon>Clostridia</taxon>
        <taxon>Lachnospirales</taxon>
        <taxon>Lachnospiraceae</taxon>
        <taxon>Extibacter</taxon>
    </lineage>
</organism>
<evidence type="ECO:0000256" key="5">
    <source>
        <dbReference type="ARBA" id="ARBA00022807"/>
    </source>
</evidence>
<dbReference type="GO" id="GO:0008234">
    <property type="term" value="F:cysteine-type peptidase activity"/>
    <property type="evidence" value="ECO:0007669"/>
    <property type="project" value="UniProtKB-KW"/>
</dbReference>
<sequence length="362" mass="39387">MKNRLTQAVIVASVASALVATPVFAEPTVDDLKKNKAAAESEVGSLQEELTQLVSKISQLESDLIEKGEEITKAEDDLKEAQKQEEEQYEDMKLRIKFMYEEGDTSFVETLVSAKNFSDLVNKAEYVQNVHTYDRQMLTAYVETKQKVADLKDTLEEEMASMENMQQQFESDKDSLDATLESKQAEIANLDGEIQAAVEKAAEERRKEEEARQQQARQPETAQTPSGEAGAGSTGGGVSKPSTSQPSYQGRGDTSVAQAIVSAAYSQLGVPYVWGGTTPGVGLDCSGLVQYAHRVAGISIPRNSEAQYAAGKKVSNPQPGDIAWKPGHVGVYIGNGKMIEAQQTGTNIMVSNVRAVGYARYW</sequence>
<feature type="compositionally biased region" description="Gly residues" evidence="7">
    <location>
        <begin position="229"/>
        <end position="238"/>
    </location>
</feature>
<keyword evidence="2" id="KW-0645">Protease</keyword>
<dbReference type="GO" id="GO:0006508">
    <property type="term" value="P:proteolysis"/>
    <property type="evidence" value="ECO:0007669"/>
    <property type="project" value="UniProtKB-KW"/>
</dbReference>
<proteinExistence type="inferred from homology"/>
<feature type="signal peptide" evidence="8">
    <location>
        <begin position="1"/>
        <end position="25"/>
    </location>
</feature>
<gene>
    <name evidence="10" type="ORF">E1963_18665</name>
</gene>
<feature type="chain" id="PRO_5020374102" evidence="8">
    <location>
        <begin position="26"/>
        <end position="362"/>
    </location>
</feature>
<evidence type="ECO:0000256" key="7">
    <source>
        <dbReference type="SAM" id="MobiDB-lite"/>
    </source>
</evidence>
<dbReference type="InterPro" id="IPR038765">
    <property type="entry name" value="Papain-like_cys_pep_sf"/>
</dbReference>
<accession>A0A4R4FC28</accession>
<evidence type="ECO:0000256" key="1">
    <source>
        <dbReference type="ARBA" id="ARBA00007074"/>
    </source>
</evidence>
<evidence type="ECO:0000256" key="3">
    <source>
        <dbReference type="ARBA" id="ARBA00022729"/>
    </source>
</evidence>
<evidence type="ECO:0000256" key="2">
    <source>
        <dbReference type="ARBA" id="ARBA00022670"/>
    </source>
</evidence>
<feature type="region of interest" description="Disordered" evidence="7">
    <location>
        <begin position="199"/>
        <end position="251"/>
    </location>
</feature>
<reference evidence="10 11" key="1">
    <citation type="journal article" date="2016" name="Nat. Microbiol.">
        <title>The Mouse Intestinal Bacterial Collection (miBC) provides host-specific insight into cultured diversity and functional potential of the gut microbiota.</title>
        <authorList>
            <person name="Lagkouvardos I."/>
            <person name="Pukall R."/>
            <person name="Abt B."/>
            <person name="Foesel B.U."/>
            <person name="Meier-Kolthoff J.P."/>
            <person name="Kumar N."/>
            <person name="Bresciani A."/>
            <person name="Martinez I."/>
            <person name="Just S."/>
            <person name="Ziegler C."/>
            <person name="Brugiroux S."/>
            <person name="Garzetti D."/>
            <person name="Wenning M."/>
            <person name="Bui T.P."/>
            <person name="Wang J."/>
            <person name="Hugenholtz F."/>
            <person name="Plugge C.M."/>
            <person name="Peterson D.A."/>
            <person name="Hornef M.W."/>
            <person name="Baines J.F."/>
            <person name="Smidt H."/>
            <person name="Walter J."/>
            <person name="Kristiansen K."/>
            <person name="Nielsen H.B."/>
            <person name="Haller D."/>
            <person name="Overmann J."/>
            <person name="Stecher B."/>
            <person name="Clavel T."/>
        </authorList>
    </citation>
    <scope>NUCLEOTIDE SEQUENCE [LARGE SCALE GENOMIC DNA]</scope>
    <source>
        <strain evidence="10 11">DSM 28560</strain>
    </source>
</reference>
<dbReference type="PROSITE" id="PS51935">
    <property type="entry name" value="NLPC_P60"/>
    <property type="match status" value="1"/>
</dbReference>
<evidence type="ECO:0000313" key="10">
    <source>
        <dbReference type="EMBL" id="TDA20136.1"/>
    </source>
</evidence>
<evidence type="ECO:0000256" key="6">
    <source>
        <dbReference type="SAM" id="Coils"/>
    </source>
</evidence>
<dbReference type="Gene3D" id="6.10.250.3150">
    <property type="match status" value="1"/>
</dbReference>
<feature type="domain" description="NlpC/P60" evidence="9">
    <location>
        <begin position="254"/>
        <end position="362"/>
    </location>
</feature>
<evidence type="ECO:0000256" key="4">
    <source>
        <dbReference type="ARBA" id="ARBA00022801"/>
    </source>
</evidence>
<comment type="caution">
    <text evidence="10">The sequence shown here is derived from an EMBL/GenBank/DDBJ whole genome shotgun (WGS) entry which is preliminary data.</text>
</comment>
<dbReference type="SUPFAM" id="SSF54001">
    <property type="entry name" value="Cysteine proteinases"/>
    <property type="match status" value="1"/>
</dbReference>
<dbReference type="Gene3D" id="3.90.1720.10">
    <property type="entry name" value="endopeptidase domain like (from Nostoc punctiforme)"/>
    <property type="match status" value="1"/>
</dbReference>
<evidence type="ECO:0000259" key="9">
    <source>
        <dbReference type="PROSITE" id="PS51935"/>
    </source>
</evidence>